<feature type="domain" description="DNA-binding protein Rv2175c wHTH" evidence="2">
    <location>
        <begin position="36"/>
        <end position="79"/>
    </location>
</feature>
<dbReference type="InterPro" id="IPR041098">
    <property type="entry name" value="Rv2175c_C"/>
</dbReference>
<evidence type="ECO:0000259" key="2">
    <source>
        <dbReference type="Pfam" id="PF21531"/>
    </source>
</evidence>
<dbReference type="Proteomes" id="UP000668403">
    <property type="component" value="Unassembled WGS sequence"/>
</dbReference>
<dbReference type="Pfam" id="PF21531">
    <property type="entry name" value="Rv2175c_wHTH"/>
    <property type="match status" value="1"/>
</dbReference>
<keyword evidence="3" id="KW-0238">DNA-binding</keyword>
<comment type="caution">
    <text evidence="3">The sequence shown here is derived from an EMBL/GenBank/DDBJ whole genome shotgun (WGS) entry which is preliminary data.</text>
</comment>
<keyword evidence="4" id="KW-1185">Reference proteome</keyword>
<evidence type="ECO:0000259" key="1">
    <source>
        <dbReference type="Pfam" id="PF18367"/>
    </source>
</evidence>
<dbReference type="InterPro" id="IPR048576">
    <property type="entry name" value="Rv2175c_wHTH"/>
</dbReference>
<dbReference type="EMBL" id="JAGFBF010000005">
    <property type="protein sequence ID" value="MBO2989766.1"/>
    <property type="molecule type" value="Genomic_DNA"/>
</dbReference>
<protein>
    <submittedName>
        <fullName evidence="3">DNA-binding protein</fullName>
    </submittedName>
</protein>
<accession>A0A939QKW1</accession>
<reference evidence="3" key="1">
    <citation type="submission" date="2021-03" db="EMBL/GenBank/DDBJ databases">
        <title>Leucobacter chromiisoli sp. nov., isolated from chromium-containing soil of chemical plant.</title>
        <authorList>
            <person name="Xu Z."/>
        </authorList>
    </citation>
    <scope>NUCLEOTIDE SEQUENCE</scope>
    <source>
        <strain evidence="3">K 70/01</strain>
    </source>
</reference>
<dbReference type="Pfam" id="PF18367">
    <property type="entry name" value="Rv2175c_C"/>
    <property type="match status" value="1"/>
</dbReference>
<evidence type="ECO:0000313" key="4">
    <source>
        <dbReference type="Proteomes" id="UP000668403"/>
    </source>
</evidence>
<evidence type="ECO:0000313" key="3">
    <source>
        <dbReference type="EMBL" id="MBO2989766.1"/>
    </source>
</evidence>
<feature type="domain" description="Rv2175c C-terminal" evidence="1">
    <location>
        <begin position="88"/>
        <end position="140"/>
    </location>
</feature>
<name>A0A939QKW1_9MICO</name>
<dbReference type="AlphaFoldDB" id="A0A939QKW1"/>
<proteinExistence type="predicted"/>
<organism evidence="3 4">
    <name type="scientific">Leucobacter tardus</name>
    <dbReference type="NCBI Taxonomy" id="501483"/>
    <lineage>
        <taxon>Bacteria</taxon>
        <taxon>Bacillati</taxon>
        <taxon>Actinomycetota</taxon>
        <taxon>Actinomycetes</taxon>
        <taxon>Micrococcales</taxon>
        <taxon>Microbacteriaceae</taxon>
        <taxon>Leucobacter</taxon>
    </lineage>
</organism>
<sequence>MPKTRRGAGASQRVRVAEQRTGWQSGSVVDASPFSGEFLAIPDLVELFDISPGKVRRLIEERHLAAVRIDGVLRVPAEFVRDAQPLPALRGTLILLADAGYSEEEQVAWLLSDNDELRARPIDVLLSGNKSAVRRAAQSLF</sequence>
<dbReference type="GO" id="GO:0003677">
    <property type="term" value="F:DNA binding"/>
    <property type="evidence" value="ECO:0007669"/>
    <property type="project" value="UniProtKB-KW"/>
</dbReference>
<gene>
    <name evidence="3" type="ORF">J4H85_07135</name>
</gene>